<name>C5M4M3_CANTT</name>
<dbReference type="InterPro" id="IPR036607">
    <property type="entry name" value="PRKCSH"/>
</dbReference>
<dbReference type="Pfam" id="PF13015">
    <property type="entry name" value="PRKCSH_1"/>
    <property type="match status" value="1"/>
</dbReference>
<keyword evidence="5" id="KW-0175">Coiled coil</keyword>
<keyword evidence="8" id="KW-1185">Reference proteome</keyword>
<dbReference type="GO" id="GO:0006491">
    <property type="term" value="P:N-glycan processing"/>
    <property type="evidence" value="ECO:0007669"/>
    <property type="project" value="TreeGrafter"/>
</dbReference>
<dbReference type="SUPFAM" id="SSF50911">
    <property type="entry name" value="Mannose 6-phosphate receptor domain"/>
    <property type="match status" value="1"/>
</dbReference>
<dbReference type="InterPro" id="IPR044865">
    <property type="entry name" value="MRH_dom"/>
</dbReference>
<evidence type="ECO:0000256" key="4">
    <source>
        <dbReference type="ARBA" id="ARBA00023157"/>
    </source>
</evidence>
<dbReference type="KEGG" id="ctp:CTRG_01013"/>
<dbReference type="RefSeq" id="XP_002546231.1">
    <property type="nucleotide sequence ID" value="XM_002546185.1"/>
</dbReference>
<sequence>MGVSSCSSMLCHCTRPQFTHKHDQLSLFLIFLSAHNKISSPYMKIQFCMQPTMLQNVLAIGLLVPIALGKLRGVSPDNEHLYQPTIENGQQYWHCLNDSSIKLSFDQVNDDYCDCPDGSDEPGTNACSKPLFKFYCTNEGHFPGYIDQFKVDDGICDYDICCDGSDELGICENKCGEIHRQFEEYQTKVEKSISGALSRKEGILAIAKRKRDHLINQLKKLEQSLPAKKMELNQLQLELEEKGDEDFSVYDVLGDHIADLATRLESHKKDIIKQEHQIQLLEKLLEKLSNEYNPNFNDLAVKESIHKYQEYISNKDEEIKEDIKETNKVLHQLAERAKSMVHNGGDNVYVKPTLKNMIHHYFELFTGTFLTKPELQVKSVISSDELTMKIDELEDDIKNIEQKITAIKANLNSDFGPDDILRAYESRAITKKLGGYNYVINLLGSIVQGDVLIGNFKKYEDGKIYFDRGAKCWNGPHRSAIVEFECGDALDLISVSEPEKCQYNFLVKGEAWCKPLSEEEILSSFKIDYALL</sequence>
<accession>C5M4M3</accession>
<protein>
    <recommendedName>
        <fullName evidence="1">Glucosidase 2 subunit beta</fullName>
    </recommendedName>
</protein>
<feature type="coiled-coil region" evidence="5">
    <location>
        <begin position="204"/>
        <end position="291"/>
    </location>
</feature>
<dbReference type="Proteomes" id="UP000002037">
    <property type="component" value="Unassembled WGS sequence"/>
</dbReference>
<keyword evidence="3" id="KW-0256">Endoplasmic reticulum</keyword>
<dbReference type="GO" id="GO:0017177">
    <property type="term" value="C:glucosidase II complex"/>
    <property type="evidence" value="ECO:0007669"/>
    <property type="project" value="TreeGrafter"/>
</dbReference>
<dbReference type="GeneID" id="8296651"/>
<dbReference type="eggNOG" id="KOG2397">
    <property type="taxonomic scope" value="Eukaryota"/>
</dbReference>
<feature type="coiled-coil region" evidence="5">
    <location>
        <begin position="383"/>
        <end position="410"/>
    </location>
</feature>
<dbReference type="Pfam" id="PF12999">
    <property type="entry name" value="PRKCSH-like"/>
    <property type="match status" value="1"/>
</dbReference>
<evidence type="ECO:0000256" key="2">
    <source>
        <dbReference type="ARBA" id="ARBA00022729"/>
    </source>
</evidence>
<dbReference type="Gene3D" id="2.70.130.10">
    <property type="entry name" value="Mannose-6-phosphate receptor binding domain"/>
    <property type="match status" value="1"/>
</dbReference>
<organism evidence="7 8">
    <name type="scientific">Candida tropicalis (strain ATCC MYA-3404 / T1)</name>
    <name type="common">Yeast</name>
    <dbReference type="NCBI Taxonomy" id="294747"/>
    <lineage>
        <taxon>Eukaryota</taxon>
        <taxon>Fungi</taxon>
        <taxon>Dikarya</taxon>
        <taxon>Ascomycota</taxon>
        <taxon>Saccharomycotina</taxon>
        <taxon>Pichiomycetes</taxon>
        <taxon>Debaryomycetaceae</taxon>
        <taxon>Candida/Lodderomyces clade</taxon>
        <taxon>Candida</taxon>
    </lineage>
</organism>
<dbReference type="STRING" id="294747.C5M4M3"/>
<dbReference type="PROSITE" id="PS51914">
    <property type="entry name" value="MRH"/>
    <property type="match status" value="1"/>
</dbReference>
<evidence type="ECO:0000256" key="3">
    <source>
        <dbReference type="ARBA" id="ARBA00022824"/>
    </source>
</evidence>
<evidence type="ECO:0000256" key="1">
    <source>
        <dbReference type="ARBA" id="ARBA00022387"/>
    </source>
</evidence>
<dbReference type="PANTHER" id="PTHR12630:SF1">
    <property type="entry name" value="GLUCOSIDASE 2 SUBUNIT BETA"/>
    <property type="match status" value="1"/>
</dbReference>
<dbReference type="EMBL" id="GG692395">
    <property type="protein sequence ID" value="EER36273.1"/>
    <property type="molecule type" value="Genomic_DNA"/>
</dbReference>
<evidence type="ECO:0000259" key="6">
    <source>
        <dbReference type="PROSITE" id="PS51914"/>
    </source>
</evidence>
<dbReference type="HOGENOM" id="CLU_016834_2_1_1"/>
<dbReference type="VEuPathDB" id="FungiDB:CTRG_01013"/>
<dbReference type="InterPro" id="IPR039794">
    <property type="entry name" value="Gtb1-like"/>
</dbReference>
<evidence type="ECO:0000313" key="7">
    <source>
        <dbReference type="EMBL" id="EER36273.1"/>
    </source>
</evidence>
<reference evidence="7 8" key="1">
    <citation type="journal article" date="2009" name="Nature">
        <title>Evolution of pathogenicity and sexual reproduction in eight Candida genomes.</title>
        <authorList>
            <person name="Butler G."/>
            <person name="Rasmussen M.D."/>
            <person name="Lin M.F."/>
            <person name="Santos M.A."/>
            <person name="Sakthikumar S."/>
            <person name="Munro C.A."/>
            <person name="Rheinbay E."/>
            <person name="Grabherr M."/>
            <person name="Forche A."/>
            <person name="Reedy J.L."/>
            <person name="Agrafioti I."/>
            <person name="Arnaud M.B."/>
            <person name="Bates S."/>
            <person name="Brown A.J."/>
            <person name="Brunke S."/>
            <person name="Costanzo M.C."/>
            <person name="Fitzpatrick D.A."/>
            <person name="de Groot P.W."/>
            <person name="Harris D."/>
            <person name="Hoyer L.L."/>
            <person name="Hube B."/>
            <person name="Klis F.M."/>
            <person name="Kodira C."/>
            <person name="Lennard N."/>
            <person name="Logue M.E."/>
            <person name="Martin R."/>
            <person name="Neiman A.M."/>
            <person name="Nikolaou E."/>
            <person name="Quail M.A."/>
            <person name="Quinn J."/>
            <person name="Santos M.C."/>
            <person name="Schmitzberger F.F."/>
            <person name="Sherlock G."/>
            <person name="Shah P."/>
            <person name="Silverstein K.A."/>
            <person name="Skrzypek M.S."/>
            <person name="Soll D."/>
            <person name="Staggs R."/>
            <person name="Stansfield I."/>
            <person name="Stumpf M.P."/>
            <person name="Sudbery P.E."/>
            <person name="Srikantha T."/>
            <person name="Zeng Q."/>
            <person name="Berman J."/>
            <person name="Berriman M."/>
            <person name="Heitman J."/>
            <person name="Gow N.A."/>
            <person name="Lorenz M.C."/>
            <person name="Birren B.W."/>
            <person name="Kellis M."/>
            <person name="Cuomo C.A."/>
        </authorList>
    </citation>
    <scope>NUCLEOTIDE SEQUENCE [LARGE SCALE GENOMIC DNA]</scope>
    <source>
        <strain evidence="8">ATCC MYA-3404 / T1</strain>
    </source>
</reference>
<dbReference type="PANTHER" id="PTHR12630">
    <property type="entry name" value="N-LINKED OLIGOSACCHARIDE PROCESSING"/>
    <property type="match status" value="1"/>
</dbReference>
<evidence type="ECO:0000313" key="8">
    <source>
        <dbReference type="Proteomes" id="UP000002037"/>
    </source>
</evidence>
<keyword evidence="2" id="KW-0732">Signal</keyword>
<keyword evidence="4" id="KW-1015">Disulfide bond</keyword>
<feature type="domain" description="MRH" evidence="6">
    <location>
        <begin position="395"/>
        <end position="515"/>
    </location>
</feature>
<dbReference type="OrthoDB" id="28322at2759"/>
<dbReference type="InterPro" id="IPR009011">
    <property type="entry name" value="Man6P_isomerase_rcpt-bd_dom_sf"/>
</dbReference>
<gene>
    <name evidence="7" type="ORF">CTRG_01013</name>
</gene>
<dbReference type="AlphaFoldDB" id="C5M4M3"/>
<dbReference type="InterPro" id="IPR028146">
    <property type="entry name" value="PRKCSH_N"/>
</dbReference>
<evidence type="ECO:0000256" key="5">
    <source>
        <dbReference type="SAM" id="Coils"/>
    </source>
</evidence>
<proteinExistence type="predicted"/>